<evidence type="ECO:0000259" key="6">
    <source>
        <dbReference type="Pfam" id="PF13193"/>
    </source>
</evidence>
<dbReference type="GO" id="GO:0006637">
    <property type="term" value="P:acyl-CoA metabolic process"/>
    <property type="evidence" value="ECO:0007669"/>
    <property type="project" value="TreeGrafter"/>
</dbReference>
<feature type="domain" description="AMP-binding enzyme C-terminal" evidence="6">
    <location>
        <begin position="442"/>
        <end position="519"/>
    </location>
</feature>
<dbReference type="Proteomes" id="UP000198327">
    <property type="component" value="Unassembled WGS sequence"/>
</dbReference>
<dbReference type="SUPFAM" id="SSF56801">
    <property type="entry name" value="Acetyl-CoA synthetase-like"/>
    <property type="match status" value="1"/>
</dbReference>
<comment type="similarity">
    <text evidence="1">Belongs to the ATP-dependent AMP-binding enzyme family.</text>
</comment>
<dbReference type="GO" id="GO:0005524">
    <property type="term" value="F:ATP binding"/>
    <property type="evidence" value="ECO:0007669"/>
    <property type="project" value="UniProtKB-KW"/>
</dbReference>
<dbReference type="InterPro" id="IPR000873">
    <property type="entry name" value="AMP-dep_synth/lig_dom"/>
</dbReference>
<keyword evidence="3" id="KW-0547">Nucleotide-binding</keyword>
<dbReference type="Gene3D" id="3.40.50.12780">
    <property type="entry name" value="N-terminal domain of ligase-like"/>
    <property type="match status" value="1"/>
</dbReference>
<dbReference type="OrthoDB" id="9803968at2"/>
<protein>
    <submittedName>
        <fullName evidence="7">Acetyl-CoA synthetase</fullName>
    </submittedName>
</protein>
<dbReference type="InterPro" id="IPR051087">
    <property type="entry name" value="Mitochondrial_ACSM"/>
</dbReference>
<organism evidence="7 8">
    <name type="scientific">Rhodococcoides kyotonense</name>
    <dbReference type="NCBI Taxonomy" id="398843"/>
    <lineage>
        <taxon>Bacteria</taxon>
        <taxon>Bacillati</taxon>
        <taxon>Actinomycetota</taxon>
        <taxon>Actinomycetes</taxon>
        <taxon>Mycobacteriales</taxon>
        <taxon>Nocardiaceae</taxon>
        <taxon>Rhodococcoides</taxon>
    </lineage>
</organism>
<dbReference type="EMBL" id="FZOW01000015">
    <property type="protein sequence ID" value="SNT37045.1"/>
    <property type="molecule type" value="Genomic_DNA"/>
</dbReference>
<dbReference type="PANTHER" id="PTHR43605:SF10">
    <property type="entry name" value="ACYL-COA SYNTHETASE MEDIUM CHAIN FAMILY MEMBER 3"/>
    <property type="match status" value="1"/>
</dbReference>
<dbReference type="Pfam" id="PF13193">
    <property type="entry name" value="AMP-binding_C"/>
    <property type="match status" value="1"/>
</dbReference>
<evidence type="ECO:0000256" key="2">
    <source>
        <dbReference type="ARBA" id="ARBA00022598"/>
    </source>
</evidence>
<proteinExistence type="inferred from homology"/>
<evidence type="ECO:0000313" key="8">
    <source>
        <dbReference type="Proteomes" id="UP000198327"/>
    </source>
</evidence>
<dbReference type="PANTHER" id="PTHR43605">
    <property type="entry name" value="ACYL-COENZYME A SYNTHETASE"/>
    <property type="match status" value="1"/>
</dbReference>
<dbReference type="GO" id="GO:0004321">
    <property type="term" value="F:fatty-acyl-CoA synthase activity"/>
    <property type="evidence" value="ECO:0007669"/>
    <property type="project" value="TreeGrafter"/>
</dbReference>
<evidence type="ECO:0000259" key="5">
    <source>
        <dbReference type="Pfam" id="PF00501"/>
    </source>
</evidence>
<reference evidence="8" key="1">
    <citation type="submission" date="2017-06" db="EMBL/GenBank/DDBJ databases">
        <authorList>
            <person name="Varghese N."/>
            <person name="Submissions S."/>
        </authorList>
    </citation>
    <scope>NUCLEOTIDE SEQUENCE [LARGE SCALE GENOMIC DNA]</scope>
    <source>
        <strain evidence="8">JCM 23211</strain>
    </source>
</reference>
<dbReference type="InterPro" id="IPR042099">
    <property type="entry name" value="ANL_N_sf"/>
</dbReference>
<dbReference type="Gene3D" id="3.30.300.30">
    <property type="match status" value="1"/>
</dbReference>
<keyword evidence="2" id="KW-0436">Ligase</keyword>
<dbReference type="Pfam" id="PF00501">
    <property type="entry name" value="AMP-binding"/>
    <property type="match status" value="1"/>
</dbReference>
<dbReference type="GO" id="GO:0006633">
    <property type="term" value="P:fatty acid biosynthetic process"/>
    <property type="evidence" value="ECO:0007669"/>
    <property type="project" value="TreeGrafter"/>
</dbReference>
<name>A0A239M344_9NOCA</name>
<dbReference type="InterPro" id="IPR045851">
    <property type="entry name" value="AMP-bd_C_sf"/>
</dbReference>
<keyword evidence="8" id="KW-1185">Reference proteome</keyword>
<evidence type="ECO:0000256" key="1">
    <source>
        <dbReference type="ARBA" id="ARBA00006432"/>
    </source>
</evidence>
<keyword evidence="4" id="KW-0067">ATP-binding</keyword>
<dbReference type="InterPro" id="IPR025110">
    <property type="entry name" value="AMP-bd_C"/>
</dbReference>
<evidence type="ECO:0000256" key="4">
    <source>
        <dbReference type="ARBA" id="ARBA00022840"/>
    </source>
</evidence>
<feature type="domain" description="AMP-dependent synthetase/ligase" evidence="5">
    <location>
        <begin position="33"/>
        <end position="375"/>
    </location>
</feature>
<dbReference type="GO" id="GO:0015645">
    <property type="term" value="F:fatty acid ligase activity"/>
    <property type="evidence" value="ECO:0007669"/>
    <property type="project" value="TreeGrafter"/>
</dbReference>
<dbReference type="GO" id="GO:0016405">
    <property type="term" value="F:CoA-ligase activity"/>
    <property type="evidence" value="ECO:0007669"/>
    <property type="project" value="UniProtKB-ARBA"/>
</dbReference>
<sequence length="537" mass="56932">MTDVESRVRAILQDYAAPSADVAWLLCDRHPREQKALTVVDAGRTAVAYSYGDLADRSRLFAGLLTENGIGRGDRVATVMGKSADLVSVILGTWRVGAVYVPLFTAFARGAVESRLMEASAAIVVADEDQVSKVPAGPWRTIVAGGSGRDSLDDALWAVAPHSGPSIAVGGNGPLVHMFTSGTTGTPKGVIHPVGYIAGWLGYLEFALGVQSGSVFWSGADPGWAYGLYTAVVAPLAAGIPTILLRGGFSAEATWAVLSDSKVTDFAAAPTVYRGLRVADVAIPENLALKRLSSAGEPLTPEVNEWASAALGLQVHDHYGQTELGMPIGYAHHPQLIRELAVGSMGPALPGWEMTVLDELDDIRAEPGKMGRLAVVVDDSEFMTFTGYAGASAGTTDRFRAEGKYFVTGDSASIDNDGTIRFSSRDDDVIIMAGYRIGPFDVESALLLHPAVVECAVIAAPDEVRGEVVEAFVVLSSEAVGSDELVAELQAWVKTNYAAHAYPRQIHFADLLPKTPSGKIQRAELRRSRREANVGAR</sequence>
<accession>A0A239M344</accession>
<gene>
    <name evidence="7" type="ORF">SAMN05421642_115130</name>
</gene>
<dbReference type="FunFam" id="3.30.300.30:FF:000005">
    <property type="entry name" value="Acyl-coenzyme A synthetase ACSM5, mitochondrial"/>
    <property type="match status" value="1"/>
</dbReference>
<evidence type="ECO:0000313" key="7">
    <source>
        <dbReference type="EMBL" id="SNT37045.1"/>
    </source>
</evidence>
<evidence type="ECO:0000256" key="3">
    <source>
        <dbReference type="ARBA" id="ARBA00022741"/>
    </source>
</evidence>
<dbReference type="RefSeq" id="WP_089250478.1">
    <property type="nucleotide sequence ID" value="NZ_FZOW01000015.1"/>
</dbReference>
<dbReference type="AlphaFoldDB" id="A0A239M344"/>